<gene>
    <name evidence="3" type="ORF">GBA65_04265</name>
</gene>
<evidence type="ECO:0000313" key="4">
    <source>
        <dbReference type="Proteomes" id="UP000502706"/>
    </source>
</evidence>
<sequence>MRAELSRTGEREQARSLELKKLDGRVAVCRLDPASGVPGWATGSGLFSVTRTPDELSVVCPEENVPAGVKHEGGWRVLRLEGPFPFSAVGVLASVAAPLAEAGVSIFALSTYDTDYVLVREEVLDHAASVLRERGHEVL</sequence>
<dbReference type="InterPro" id="IPR051719">
    <property type="entry name" value="CASTOR_mTORC1"/>
</dbReference>
<reference evidence="3 4" key="1">
    <citation type="submission" date="2019-10" db="EMBL/GenBank/DDBJ databases">
        <title>Rubrobacter sp nov SCSIO 52915 isolated from a deep-sea sediment in the South China Sea.</title>
        <authorList>
            <person name="Chen R.W."/>
        </authorList>
    </citation>
    <scope>NUCLEOTIDE SEQUENCE [LARGE SCALE GENOMIC DNA]</scope>
    <source>
        <strain evidence="3 4">SCSIO 52915</strain>
    </source>
</reference>
<feature type="domain" description="A9CJY8-like N-terminal" evidence="2">
    <location>
        <begin position="26"/>
        <end position="67"/>
    </location>
</feature>
<dbReference type="EMBL" id="CP045121">
    <property type="protein sequence ID" value="QIN80654.1"/>
    <property type="molecule type" value="Genomic_DNA"/>
</dbReference>
<dbReference type="Pfam" id="PF21631">
    <property type="entry name" value="A9CJY8-like_N"/>
    <property type="match status" value="1"/>
</dbReference>
<evidence type="ECO:0000259" key="2">
    <source>
        <dbReference type="Pfam" id="PF21631"/>
    </source>
</evidence>
<accession>A0A6G8Q2E2</accession>
<organism evidence="3 4">
    <name type="scientific">Rubrobacter marinus</name>
    <dbReference type="NCBI Taxonomy" id="2653852"/>
    <lineage>
        <taxon>Bacteria</taxon>
        <taxon>Bacillati</taxon>
        <taxon>Actinomycetota</taxon>
        <taxon>Rubrobacteria</taxon>
        <taxon>Rubrobacterales</taxon>
        <taxon>Rubrobacteraceae</taxon>
        <taxon>Rubrobacter</taxon>
    </lineage>
</organism>
<proteinExistence type="predicted"/>
<dbReference type="KEGG" id="rmar:GBA65_04265"/>
<dbReference type="PANTHER" id="PTHR31131">
    <property type="entry name" value="CHROMOSOME 1, WHOLE GENOME SHOTGUN SEQUENCE"/>
    <property type="match status" value="1"/>
</dbReference>
<dbReference type="PIRSF" id="PIRSF008459">
    <property type="entry name" value="UCP008459"/>
    <property type="match status" value="1"/>
</dbReference>
<dbReference type="PANTHER" id="PTHR31131:SF6">
    <property type="entry name" value="CASTOR ACT DOMAIN-CONTAINING PROTEIN"/>
    <property type="match status" value="1"/>
</dbReference>
<dbReference type="Proteomes" id="UP000502706">
    <property type="component" value="Chromosome"/>
</dbReference>
<dbReference type="SUPFAM" id="SSF55021">
    <property type="entry name" value="ACT-like"/>
    <property type="match status" value="2"/>
</dbReference>
<evidence type="ECO:0000259" key="1">
    <source>
        <dbReference type="Pfam" id="PF13840"/>
    </source>
</evidence>
<dbReference type="Pfam" id="PF13840">
    <property type="entry name" value="ACT_7"/>
    <property type="match status" value="1"/>
</dbReference>
<protein>
    <submittedName>
        <fullName evidence="3">ACT domain-containing protein</fullName>
    </submittedName>
</protein>
<dbReference type="InterPro" id="IPR027795">
    <property type="entry name" value="CASTOR_ACT_dom"/>
</dbReference>
<dbReference type="InterPro" id="IPR016540">
    <property type="entry name" value="UCP008459"/>
</dbReference>
<dbReference type="InterPro" id="IPR045865">
    <property type="entry name" value="ACT-like_dom_sf"/>
</dbReference>
<feature type="domain" description="CASTOR ACT" evidence="1">
    <location>
        <begin position="72"/>
        <end position="133"/>
    </location>
</feature>
<dbReference type="AlphaFoldDB" id="A0A6G8Q2E2"/>
<keyword evidence="4" id="KW-1185">Reference proteome</keyword>
<dbReference type="Gene3D" id="3.30.2130.10">
    <property type="entry name" value="VC0802-like"/>
    <property type="match status" value="1"/>
</dbReference>
<name>A0A6G8Q2E2_9ACTN</name>
<evidence type="ECO:0000313" key="3">
    <source>
        <dbReference type="EMBL" id="QIN80654.1"/>
    </source>
</evidence>
<dbReference type="InterPro" id="IPR049447">
    <property type="entry name" value="A9CJY8-like_N"/>
</dbReference>